<gene>
    <name evidence="1" type="ORF">HPB50_007490</name>
</gene>
<protein>
    <submittedName>
        <fullName evidence="1">Uncharacterized protein</fullName>
    </submittedName>
</protein>
<dbReference type="Proteomes" id="UP000821845">
    <property type="component" value="Chromosome 5"/>
</dbReference>
<dbReference type="EMBL" id="CM023485">
    <property type="protein sequence ID" value="KAH6929961.1"/>
    <property type="molecule type" value="Genomic_DNA"/>
</dbReference>
<keyword evidence="2" id="KW-1185">Reference proteome</keyword>
<evidence type="ECO:0000313" key="2">
    <source>
        <dbReference type="Proteomes" id="UP000821845"/>
    </source>
</evidence>
<accession>A0ACB7S7N7</accession>
<comment type="caution">
    <text evidence="1">The sequence shown here is derived from an EMBL/GenBank/DDBJ whole genome shotgun (WGS) entry which is preliminary data.</text>
</comment>
<reference evidence="1" key="1">
    <citation type="submission" date="2020-05" db="EMBL/GenBank/DDBJ databases">
        <title>Large-scale comparative analyses of tick genomes elucidate their genetic diversity and vector capacities.</title>
        <authorList>
            <person name="Jia N."/>
            <person name="Wang J."/>
            <person name="Shi W."/>
            <person name="Du L."/>
            <person name="Sun Y."/>
            <person name="Zhan W."/>
            <person name="Jiang J."/>
            <person name="Wang Q."/>
            <person name="Zhang B."/>
            <person name="Ji P."/>
            <person name="Sakyi L.B."/>
            <person name="Cui X."/>
            <person name="Yuan T."/>
            <person name="Jiang B."/>
            <person name="Yang W."/>
            <person name="Lam T.T.-Y."/>
            <person name="Chang Q."/>
            <person name="Ding S."/>
            <person name="Wang X."/>
            <person name="Zhu J."/>
            <person name="Ruan X."/>
            <person name="Zhao L."/>
            <person name="Wei J."/>
            <person name="Que T."/>
            <person name="Du C."/>
            <person name="Cheng J."/>
            <person name="Dai P."/>
            <person name="Han X."/>
            <person name="Huang E."/>
            <person name="Gao Y."/>
            <person name="Liu J."/>
            <person name="Shao H."/>
            <person name="Ye R."/>
            <person name="Li L."/>
            <person name="Wei W."/>
            <person name="Wang X."/>
            <person name="Wang C."/>
            <person name="Yang T."/>
            <person name="Huo Q."/>
            <person name="Li W."/>
            <person name="Guo W."/>
            <person name="Chen H."/>
            <person name="Zhou L."/>
            <person name="Ni X."/>
            <person name="Tian J."/>
            <person name="Zhou Y."/>
            <person name="Sheng Y."/>
            <person name="Liu T."/>
            <person name="Pan Y."/>
            <person name="Xia L."/>
            <person name="Li J."/>
            <person name="Zhao F."/>
            <person name="Cao W."/>
        </authorList>
    </citation>
    <scope>NUCLEOTIDE SEQUENCE</scope>
    <source>
        <strain evidence="1">Hyas-2018</strain>
    </source>
</reference>
<sequence length="161" mass="17483">MTRSGSPVGLALLLSWKSRSSLLKRLERRVSCLQPAHMRISAVRNLGPSCGDHGPSSGIAGPCDPFVERPVRQLDPSAEPRPVTGSPGLESKGRGGPAFLAARPPFVHYRLTCDRSLQQHSQAAPSVSRVRKRRRPTRQSGRALRAAAEPSIPQQQQQLQA</sequence>
<name>A0ACB7S7N7_HYAAI</name>
<proteinExistence type="predicted"/>
<evidence type="ECO:0000313" key="1">
    <source>
        <dbReference type="EMBL" id="KAH6929961.1"/>
    </source>
</evidence>
<organism evidence="1 2">
    <name type="scientific">Hyalomma asiaticum</name>
    <name type="common">Tick</name>
    <dbReference type="NCBI Taxonomy" id="266040"/>
    <lineage>
        <taxon>Eukaryota</taxon>
        <taxon>Metazoa</taxon>
        <taxon>Ecdysozoa</taxon>
        <taxon>Arthropoda</taxon>
        <taxon>Chelicerata</taxon>
        <taxon>Arachnida</taxon>
        <taxon>Acari</taxon>
        <taxon>Parasitiformes</taxon>
        <taxon>Ixodida</taxon>
        <taxon>Ixodoidea</taxon>
        <taxon>Ixodidae</taxon>
        <taxon>Hyalomminae</taxon>
        <taxon>Hyalomma</taxon>
    </lineage>
</organism>